<comment type="caution">
    <text evidence="4">The sequence shown here is derived from an EMBL/GenBank/DDBJ whole genome shotgun (WGS) entry which is preliminary data.</text>
</comment>
<dbReference type="OrthoDB" id="6846267at2759"/>
<name>A0A5B7KGK4_PORTR</name>
<dbReference type="Pfam" id="PF00135">
    <property type="entry name" value="COesterase"/>
    <property type="match status" value="1"/>
</dbReference>
<sequence>MLNIPTGCSSSFVAFLFSSSILITLKECFLQEWYDLPLTVGPCVDGSFLPQHPASLLRLARYNDNVDIMTGTVHDEGNLITAGLFSKAGEEALQQLNDNFNKVGPILLGVTNEENPVYLARRVFLRYMSDLNVTMDDEPALTKVSILGSDETH</sequence>
<reference evidence="4 5" key="1">
    <citation type="submission" date="2019-05" db="EMBL/GenBank/DDBJ databases">
        <title>Another draft genome of Portunus trituberculatus and its Hox gene families provides insights of decapod evolution.</title>
        <authorList>
            <person name="Jeong J.-H."/>
            <person name="Song I."/>
            <person name="Kim S."/>
            <person name="Choi T."/>
            <person name="Kim D."/>
            <person name="Ryu S."/>
            <person name="Kim W."/>
        </authorList>
    </citation>
    <scope>NUCLEOTIDE SEQUENCE [LARGE SCALE GENOMIC DNA]</scope>
    <source>
        <tissue evidence="4">Muscle</tissue>
    </source>
</reference>
<evidence type="ECO:0000259" key="3">
    <source>
        <dbReference type="Pfam" id="PF00135"/>
    </source>
</evidence>
<organism evidence="4 5">
    <name type="scientific">Portunus trituberculatus</name>
    <name type="common">Swimming crab</name>
    <name type="synonym">Neptunus trituberculatus</name>
    <dbReference type="NCBI Taxonomy" id="210409"/>
    <lineage>
        <taxon>Eukaryota</taxon>
        <taxon>Metazoa</taxon>
        <taxon>Ecdysozoa</taxon>
        <taxon>Arthropoda</taxon>
        <taxon>Crustacea</taxon>
        <taxon>Multicrustacea</taxon>
        <taxon>Malacostraca</taxon>
        <taxon>Eumalacostraca</taxon>
        <taxon>Eucarida</taxon>
        <taxon>Decapoda</taxon>
        <taxon>Pleocyemata</taxon>
        <taxon>Brachyura</taxon>
        <taxon>Eubrachyura</taxon>
        <taxon>Portunoidea</taxon>
        <taxon>Portunidae</taxon>
        <taxon>Portuninae</taxon>
        <taxon>Portunus</taxon>
    </lineage>
</organism>
<evidence type="ECO:0000313" key="4">
    <source>
        <dbReference type="EMBL" id="MPD05944.1"/>
    </source>
</evidence>
<evidence type="ECO:0000256" key="2">
    <source>
        <dbReference type="SAM" id="SignalP"/>
    </source>
</evidence>
<gene>
    <name evidence="4" type="ORF">E2C01_101716</name>
</gene>
<keyword evidence="2" id="KW-0732">Signal</keyword>
<dbReference type="InterPro" id="IPR029058">
    <property type="entry name" value="AB_hydrolase_fold"/>
</dbReference>
<dbReference type="Proteomes" id="UP000324222">
    <property type="component" value="Unassembled WGS sequence"/>
</dbReference>
<feature type="domain" description="Carboxylesterase type B" evidence="3">
    <location>
        <begin position="29"/>
        <end position="128"/>
    </location>
</feature>
<feature type="chain" id="PRO_5022825634" description="Carboxylesterase type B domain-containing protein" evidence="2">
    <location>
        <begin position="29"/>
        <end position="153"/>
    </location>
</feature>
<dbReference type="Gene3D" id="3.40.50.1820">
    <property type="entry name" value="alpha/beta hydrolase"/>
    <property type="match status" value="1"/>
</dbReference>
<dbReference type="EMBL" id="VSRR010148519">
    <property type="protein sequence ID" value="MPD05944.1"/>
    <property type="molecule type" value="Genomic_DNA"/>
</dbReference>
<evidence type="ECO:0000313" key="5">
    <source>
        <dbReference type="Proteomes" id="UP000324222"/>
    </source>
</evidence>
<evidence type="ECO:0000256" key="1">
    <source>
        <dbReference type="ARBA" id="ARBA00023180"/>
    </source>
</evidence>
<keyword evidence="1" id="KW-0325">Glycoprotein</keyword>
<accession>A0A5B7KGK4</accession>
<keyword evidence="5" id="KW-1185">Reference proteome</keyword>
<feature type="signal peptide" evidence="2">
    <location>
        <begin position="1"/>
        <end position="28"/>
    </location>
</feature>
<dbReference type="AlphaFoldDB" id="A0A5B7KGK4"/>
<proteinExistence type="predicted"/>
<dbReference type="InterPro" id="IPR002018">
    <property type="entry name" value="CarbesteraseB"/>
</dbReference>
<protein>
    <recommendedName>
        <fullName evidence="3">Carboxylesterase type B domain-containing protein</fullName>
    </recommendedName>
</protein>
<dbReference type="SUPFAM" id="SSF53474">
    <property type="entry name" value="alpha/beta-Hydrolases"/>
    <property type="match status" value="1"/>
</dbReference>